<comment type="function">
    <text evidence="5">Methylates the class 1 translation termination release factors RF1/PrfA and RF2/PrfB on the glutamine residue of the universally conserved GGQ motif.</text>
</comment>
<dbReference type="InterPro" id="IPR040758">
    <property type="entry name" value="PrmC_N"/>
</dbReference>
<dbReference type="AlphaFoldDB" id="A0A1G2B6G7"/>
<evidence type="ECO:0000256" key="4">
    <source>
        <dbReference type="ARBA" id="ARBA00048391"/>
    </source>
</evidence>
<feature type="domain" description="Release factor glutamine methyltransferase N-terminal" evidence="7">
    <location>
        <begin position="15"/>
        <end position="68"/>
    </location>
</feature>
<dbReference type="InterPro" id="IPR002052">
    <property type="entry name" value="DNA_methylase_N6_adenine_CS"/>
</dbReference>
<dbReference type="Gene3D" id="3.40.50.150">
    <property type="entry name" value="Vaccinia Virus protein VP39"/>
    <property type="match status" value="1"/>
</dbReference>
<dbReference type="Pfam" id="PF05175">
    <property type="entry name" value="MTS"/>
    <property type="match status" value="1"/>
</dbReference>
<evidence type="ECO:0000259" key="6">
    <source>
        <dbReference type="Pfam" id="PF05175"/>
    </source>
</evidence>
<keyword evidence="1 5" id="KW-0489">Methyltransferase</keyword>
<dbReference type="Gene3D" id="1.10.8.10">
    <property type="entry name" value="DNA helicase RuvA subunit, C-terminal domain"/>
    <property type="match status" value="1"/>
</dbReference>
<feature type="binding site" evidence="5">
    <location>
        <begin position="118"/>
        <end position="122"/>
    </location>
    <ligand>
        <name>S-adenosyl-L-methionine</name>
        <dbReference type="ChEBI" id="CHEBI:59789"/>
    </ligand>
</feature>
<reference evidence="8 9" key="1">
    <citation type="journal article" date="2016" name="Nat. Commun.">
        <title>Thousands of microbial genomes shed light on interconnected biogeochemical processes in an aquifer system.</title>
        <authorList>
            <person name="Anantharaman K."/>
            <person name="Brown C.T."/>
            <person name="Hug L.A."/>
            <person name="Sharon I."/>
            <person name="Castelle C.J."/>
            <person name="Probst A.J."/>
            <person name="Thomas B.C."/>
            <person name="Singh A."/>
            <person name="Wilkins M.J."/>
            <person name="Karaoz U."/>
            <person name="Brodie E.L."/>
            <person name="Williams K.H."/>
            <person name="Hubbard S.S."/>
            <person name="Banfield J.F."/>
        </authorList>
    </citation>
    <scope>NUCLEOTIDE SEQUENCE [LARGE SCALE GENOMIC DNA]</scope>
</reference>
<dbReference type="SUPFAM" id="SSF53335">
    <property type="entry name" value="S-adenosyl-L-methionine-dependent methyltransferases"/>
    <property type="match status" value="1"/>
</dbReference>
<dbReference type="InterPro" id="IPR050320">
    <property type="entry name" value="N5-glutamine_MTase"/>
</dbReference>
<dbReference type="GO" id="GO:0102559">
    <property type="term" value="F:peptide chain release factor N(5)-glutamine methyltransferase activity"/>
    <property type="evidence" value="ECO:0007669"/>
    <property type="project" value="UniProtKB-EC"/>
</dbReference>
<dbReference type="PROSITE" id="PS00092">
    <property type="entry name" value="N6_MTASE"/>
    <property type="match status" value="1"/>
</dbReference>
<feature type="binding site" evidence="5">
    <location>
        <begin position="183"/>
        <end position="186"/>
    </location>
    <ligand>
        <name>substrate</name>
    </ligand>
</feature>
<dbReference type="Pfam" id="PF17827">
    <property type="entry name" value="PrmC_N"/>
    <property type="match status" value="1"/>
</dbReference>
<comment type="caution">
    <text evidence="5">Lacks conserved residue(s) required for the propagation of feature annotation.</text>
</comment>
<dbReference type="NCBIfam" id="TIGR03534">
    <property type="entry name" value="RF_mod_PrmC"/>
    <property type="match status" value="1"/>
</dbReference>
<dbReference type="InterPro" id="IPR019874">
    <property type="entry name" value="RF_methyltr_PrmC"/>
</dbReference>
<gene>
    <name evidence="5" type="primary">prmC</name>
    <name evidence="8" type="ORF">A3F54_03195</name>
</gene>
<dbReference type="GO" id="GO:0003676">
    <property type="term" value="F:nucleic acid binding"/>
    <property type="evidence" value="ECO:0007669"/>
    <property type="project" value="InterPro"/>
</dbReference>
<evidence type="ECO:0000313" key="8">
    <source>
        <dbReference type="EMBL" id="OGY84793.1"/>
    </source>
</evidence>
<dbReference type="EMBL" id="MHKD01000011">
    <property type="protein sequence ID" value="OGY84793.1"/>
    <property type="molecule type" value="Genomic_DNA"/>
</dbReference>
<evidence type="ECO:0000256" key="2">
    <source>
        <dbReference type="ARBA" id="ARBA00022679"/>
    </source>
</evidence>
<dbReference type="Proteomes" id="UP000176952">
    <property type="component" value="Unassembled WGS sequence"/>
</dbReference>
<evidence type="ECO:0000256" key="3">
    <source>
        <dbReference type="ARBA" id="ARBA00022691"/>
    </source>
</evidence>
<organism evidence="8 9">
    <name type="scientific">Candidatus Kerfeldbacteria bacterium RIFCSPHIGHO2_12_FULL_48_17</name>
    <dbReference type="NCBI Taxonomy" id="1798542"/>
    <lineage>
        <taxon>Bacteria</taxon>
        <taxon>Candidatus Kerfeldiibacteriota</taxon>
    </lineage>
</organism>
<dbReference type="GO" id="GO:0032259">
    <property type="term" value="P:methylation"/>
    <property type="evidence" value="ECO:0007669"/>
    <property type="project" value="UniProtKB-KW"/>
</dbReference>
<dbReference type="InterPro" id="IPR004556">
    <property type="entry name" value="HemK-like"/>
</dbReference>
<evidence type="ECO:0000259" key="7">
    <source>
        <dbReference type="Pfam" id="PF17827"/>
    </source>
</evidence>
<dbReference type="PANTHER" id="PTHR18895:SF74">
    <property type="entry name" value="MTRF1L RELEASE FACTOR GLUTAMINE METHYLTRANSFERASE"/>
    <property type="match status" value="1"/>
</dbReference>
<dbReference type="EC" id="2.1.1.297" evidence="5"/>
<feature type="binding site" evidence="5">
    <location>
        <position position="141"/>
    </location>
    <ligand>
        <name>S-adenosyl-L-methionine</name>
        <dbReference type="ChEBI" id="CHEBI:59789"/>
    </ligand>
</feature>
<sequence>MKTAGAGSGATVGATPDLDAEVLLGLVLGRSREYMFAHSDRVLMAGELRRFRSLLRRRGGGEPVAYITRVRKFFGLDFSVSRAVLIPRPDTEILVERVLDFLRLCGLGGGTLRVLDIGTGSGCVAVSIKKHFPTAEVMATDISGAALQVARKNARRLGAQVKFVHSDLLASARLGRYDVIVSNPPYLTRQEAGKRGLHFEPRLALAPNNMTPRQFFKKFLDQARDHLTPGGRIFLEIGHRQAPLMQRLARSVKANATFHKDLAGIERVAEIKLKK</sequence>
<dbReference type="PANTHER" id="PTHR18895">
    <property type="entry name" value="HEMK METHYLTRANSFERASE"/>
    <property type="match status" value="1"/>
</dbReference>
<dbReference type="CDD" id="cd02440">
    <property type="entry name" value="AdoMet_MTases"/>
    <property type="match status" value="1"/>
</dbReference>
<evidence type="ECO:0000313" key="9">
    <source>
        <dbReference type="Proteomes" id="UP000176952"/>
    </source>
</evidence>
<name>A0A1G2B6G7_9BACT</name>
<feature type="domain" description="Methyltransferase small" evidence="6">
    <location>
        <begin position="113"/>
        <end position="191"/>
    </location>
</feature>
<comment type="caution">
    <text evidence="8">The sequence shown here is derived from an EMBL/GenBank/DDBJ whole genome shotgun (WGS) entry which is preliminary data.</text>
</comment>
<protein>
    <recommendedName>
        <fullName evidence="5">Release factor glutamine methyltransferase</fullName>
        <shortName evidence="5">RF MTase</shortName>
        <ecNumber evidence="5">2.1.1.297</ecNumber>
    </recommendedName>
    <alternativeName>
        <fullName evidence="5">N5-glutamine methyltransferase PrmC</fullName>
    </alternativeName>
    <alternativeName>
        <fullName evidence="5">Protein-(glutamine-N5) MTase PrmC</fullName>
    </alternativeName>
    <alternativeName>
        <fullName evidence="5">Protein-glutamine N-methyltransferase PrmC</fullName>
    </alternativeName>
</protein>
<evidence type="ECO:0000256" key="1">
    <source>
        <dbReference type="ARBA" id="ARBA00022603"/>
    </source>
</evidence>
<evidence type="ECO:0000256" key="5">
    <source>
        <dbReference type="HAMAP-Rule" id="MF_02126"/>
    </source>
</evidence>
<comment type="catalytic activity">
    <reaction evidence="4 5">
        <text>L-glutaminyl-[peptide chain release factor] + S-adenosyl-L-methionine = N(5)-methyl-L-glutaminyl-[peptide chain release factor] + S-adenosyl-L-homocysteine + H(+)</text>
        <dbReference type="Rhea" id="RHEA:42896"/>
        <dbReference type="Rhea" id="RHEA-COMP:10271"/>
        <dbReference type="Rhea" id="RHEA-COMP:10272"/>
        <dbReference type="ChEBI" id="CHEBI:15378"/>
        <dbReference type="ChEBI" id="CHEBI:30011"/>
        <dbReference type="ChEBI" id="CHEBI:57856"/>
        <dbReference type="ChEBI" id="CHEBI:59789"/>
        <dbReference type="ChEBI" id="CHEBI:61891"/>
        <dbReference type="EC" id="2.1.1.297"/>
    </reaction>
</comment>
<keyword evidence="2 5" id="KW-0808">Transferase</keyword>
<dbReference type="HAMAP" id="MF_02126">
    <property type="entry name" value="RF_methyltr_PrmC"/>
    <property type="match status" value="1"/>
</dbReference>
<dbReference type="NCBIfam" id="TIGR00536">
    <property type="entry name" value="hemK_fam"/>
    <property type="match status" value="1"/>
</dbReference>
<dbReference type="InterPro" id="IPR029063">
    <property type="entry name" value="SAM-dependent_MTases_sf"/>
</dbReference>
<proteinExistence type="inferred from homology"/>
<keyword evidence="3 5" id="KW-0949">S-adenosyl-L-methionine</keyword>
<dbReference type="STRING" id="1798542.A3F54_03195"/>
<dbReference type="InterPro" id="IPR007848">
    <property type="entry name" value="Small_mtfrase_dom"/>
</dbReference>
<accession>A0A1G2B6G7</accession>
<comment type="similarity">
    <text evidence="5">Belongs to the protein N5-glutamine methyltransferase family. PrmC subfamily.</text>
</comment>
<feature type="binding site" evidence="5">
    <location>
        <position position="183"/>
    </location>
    <ligand>
        <name>S-adenosyl-L-methionine</name>
        <dbReference type="ChEBI" id="CHEBI:59789"/>
    </ligand>
</feature>